<accession>A0A1G2PJC1</accession>
<evidence type="ECO:0000313" key="2">
    <source>
        <dbReference type="EMBL" id="OHA48406.1"/>
    </source>
</evidence>
<gene>
    <name evidence="2" type="ORF">A2806_02995</name>
</gene>
<dbReference type="Pfam" id="PF26449">
    <property type="entry name" value="DUF8128"/>
    <property type="match status" value="1"/>
</dbReference>
<organism evidence="2 3">
    <name type="scientific">Candidatus Terrybacteria bacterium RIFCSPHIGHO2_01_FULL_48_17</name>
    <dbReference type="NCBI Taxonomy" id="1802362"/>
    <lineage>
        <taxon>Bacteria</taxon>
        <taxon>Candidatus Terryibacteriota</taxon>
    </lineage>
</organism>
<dbReference type="InterPro" id="IPR058441">
    <property type="entry name" value="DUF8128"/>
</dbReference>
<feature type="domain" description="DUF8128" evidence="1">
    <location>
        <begin position="64"/>
        <end position="403"/>
    </location>
</feature>
<dbReference type="AlphaFoldDB" id="A0A1G2PJC1"/>
<evidence type="ECO:0000313" key="3">
    <source>
        <dbReference type="Proteomes" id="UP000177629"/>
    </source>
</evidence>
<dbReference type="Proteomes" id="UP000177629">
    <property type="component" value="Unassembled WGS sequence"/>
</dbReference>
<protein>
    <recommendedName>
        <fullName evidence="1">DUF8128 domain-containing protein</fullName>
    </recommendedName>
</protein>
<dbReference type="EMBL" id="MHSS01000007">
    <property type="protein sequence ID" value="OHA48406.1"/>
    <property type="molecule type" value="Genomic_DNA"/>
</dbReference>
<proteinExistence type="predicted"/>
<evidence type="ECO:0000259" key="1">
    <source>
        <dbReference type="Pfam" id="PF26449"/>
    </source>
</evidence>
<dbReference type="STRING" id="1802362.A2806_02995"/>
<comment type="caution">
    <text evidence="2">The sequence shown here is derived from an EMBL/GenBank/DDBJ whole genome shotgun (WGS) entry which is preliminary data.</text>
</comment>
<sequence>MLFPSGFEIVLKGAGNFLADWWWVFTPPVLLFLLQDMWLLYMRWKYFLSQEFILLEIRLPQIVERTPKAMEQVFAGLHGIWDEIKITDRYFKGTIPDKVSCELISINGESHFIIRLPAKFKNLVEAHVWAQYPDAEISEVEDYVDNIPVGIPDREYEAWGTEFMLSKQDAYPIRTYPYFEETVEERRLDPLSAFLEVMGSVGEGEQIWLQIIVEPTLDDTWKKQGEELVAKLTGKRAKAKARGMGQMLSEELSGLPANVVRGATIGLGEGAAQQQRMGPSEPPSLMMHLSPGERAVVEAIEENIAKLGFITGIRVLYIARREVYNSATIAAIFGAIRQFNTLNLNGFRPDKRTLPKRFYVLQKQRQFFRKRRLLRFYRMRWPSLARFVFNTEELATIFHFPGQMVAQAPLVSRIESKRKEPPSTLPRV</sequence>
<reference evidence="2 3" key="1">
    <citation type="journal article" date="2016" name="Nat. Commun.">
        <title>Thousands of microbial genomes shed light on interconnected biogeochemical processes in an aquifer system.</title>
        <authorList>
            <person name="Anantharaman K."/>
            <person name="Brown C.T."/>
            <person name="Hug L.A."/>
            <person name="Sharon I."/>
            <person name="Castelle C.J."/>
            <person name="Probst A.J."/>
            <person name="Thomas B.C."/>
            <person name="Singh A."/>
            <person name="Wilkins M.J."/>
            <person name="Karaoz U."/>
            <person name="Brodie E.L."/>
            <person name="Williams K.H."/>
            <person name="Hubbard S.S."/>
            <person name="Banfield J.F."/>
        </authorList>
    </citation>
    <scope>NUCLEOTIDE SEQUENCE [LARGE SCALE GENOMIC DNA]</scope>
</reference>
<name>A0A1G2PJC1_9BACT</name>